<reference evidence="1" key="1">
    <citation type="submission" date="2023-04" db="EMBL/GenBank/DDBJ databases">
        <title>Ambrosiozyma monospora NBRC 10751.</title>
        <authorList>
            <person name="Ichikawa N."/>
            <person name="Sato H."/>
            <person name="Tonouchi N."/>
        </authorList>
    </citation>
    <scope>NUCLEOTIDE SEQUENCE</scope>
    <source>
        <strain evidence="1">NBRC 10751</strain>
    </source>
</reference>
<comment type="caution">
    <text evidence="1">The sequence shown here is derived from an EMBL/GenBank/DDBJ whole genome shotgun (WGS) entry which is preliminary data.</text>
</comment>
<protein>
    <submittedName>
        <fullName evidence="1">Unnamed protein product</fullName>
    </submittedName>
</protein>
<accession>A0ACB5T3N4</accession>
<name>A0ACB5T3N4_AMBMO</name>
<dbReference type="EMBL" id="BSXS01002968">
    <property type="protein sequence ID" value="GME80245.1"/>
    <property type="molecule type" value="Genomic_DNA"/>
</dbReference>
<organism evidence="1 2">
    <name type="scientific">Ambrosiozyma monospora</name>
    <name type="common">Yeast</name>
    <name type="synonym">Endomycopsis monosporus</name>
    <dbReference type="NCBI Taxonomy" id="43982"/>
    <lineage>
        <taxon>Eukaryota</taxon>
        <taxon>Fungi</taxon>
        <taxon>Dikarya</taxon>
        <taxon>Ascomycota</taxon>
        <taxon>Saccharomycotina</taxon>
        <taxon>Pichiomycetes</taxon>
        <taxon>Pichiales</taxon>
        <taxon>Pichiaceae</taxon>
        <taxon>Ambrosiozyma</taxon>
    </lineage>
</organism>
<proteinExistence type="predicted"/>
<dbReference type="Proteomes" id="UP001165064">
    <property type="component" value="Unassembled WGS sequence"/>
</dbReference>
<evidence type="ECO:0000313" key="1">
    <source>
        <dbReference type="EMBL" id="GME80245.1"/>
    </source>
</evidence>
<sequence>MQPAGLKALRQLGMIKAISNIEAIHVDGYYISYQGESLDIPYPDKSYLKRIDTTPVPGAIQRGDEDKLVSDSTLDIQEWDASPTTKGVAFQHGEFLMNLRAICLAEKNVTKLEGNVTGLVKDEFGKVLGIKVANKGEYKAKITINCDGIFSKFRKELGDDYVTKVGSYFIGLDLVDAQMPSPNHGHVILGDHAPVLVYQISPHHTRILCAYRSTKVPKREEALKYLTNEVLPALPLSLQPSFKDALDVGGPEVYRAMANQYLTARANTVPGLICVGDSLNMRHPLTGGGMTVGLNDAVLLTKMLSEIPDEDLGNEDIMLDKMLSFHSERKSLDVVLNTLSIALYALFAADNQYLKILQRGCFAYFLRGGDCTSGPIGLLSGLVPDWFVLFKHFFAVAFYACYLNFVDRGILGFPVALYENISVLVTAAFVLFPYLLTELFS</sequence>
<gene>
    <name evidence="1" type="ORF">Amon02_000436200</name>
</gene>
<evidence type="ECO:0000313" key="2">
    <source>
        <dbReference type="Proteomes" id="UP001165064"/>
    </source>
</evidence>
<keyword evidence="2" id="KW-1185">Reference proteome</keyword>